<evidence type="ECO:0000313" key="2">
    <source>
        <dbReference type="EMBL" id="PTQ46272.1"/>
    </source>
</evidence>
<accession>A0A2R6XJL9</accession>
<sequence length="65" mass="7525">MSLKALLFILYYIINNFRAWSFPLHQYGSITCFGALRHPISDPFSESTIVRFSALVQHEDSIITF</sequence>
<protein>
    <submittedName>
        <fullName evidence="2">Uncharacterized protein</fullName>
    </submittedName>
</protein>
<gene>
    <name evidence="2" type="ORF">MARPO_0012s0194</name>
</gene>
<name>A0A2R6XJL9_MARPO</name>
<evidence type="ECO:0000313" key="3">
    <source>
        <dbReference type="Proteomes" id="UP000244005"/>
    </source>
</evidence>
<dbReference type="Proteomes" id="UP000244005">
    <property type="component" value="Unassembled WGS sequence"/>
</dbReference>
<dbReference type="EMBL" id="KZ772684">
    <property type="protein sequence ID" value="PTQ46272.1"/>
    <property type="molecule type" value="Genomic_DNA"/>
</dbReference>
<organism evidence="2 3">
    <name type="scientific">Marchantia polymorpha</name>
    <name type="common">Common liverwort</name>
    <name type="synonym">Marchantia aquatica</name>
    <dbReference type="NCBI Taxonomy" id="3197"/>
    <lineage>
        <taxon>Eukaryota</taxon>
        <taxon>Viridiplantae</taxon>
        <taxon>Streptophyta</taxon>
        <taxon>Embryophyta</taxon>
        <taxon>Marchantiophyta</taxon>
        <taxon>Marchantiopsida</taxon>
        <taxon>Marchantiidae</taxon>
        <taxon>Marchantiales</taxon>
        <taxon>Marchantiaceae</taxon>
        <taxon>Marchantia</taxon>
    </lineage>
</organism>
<reference evidence="3" key="1">
    <citation type="journal article" date="2017" name="Cell">
        <title>Insights into land plant evolution garnered from the Marchantia polymorpha genome.</title>
        <authorList>
            <person name="Bowman J.L."/>
            <person name="Kohchi T."/>
            <person name="Yamato K.T."/>
            <person name="Jenkins J."/>
            <person name="Shu S."/>
            <person name="Ishizaki K."/>
            <person name="Yamaoka S."/>
            <person name="Nishihama R."/>
            <person name="Nakamura Y."/>
            <person name="Berger F."/>
            <person name="Adam C."/>
            <person name="Aki S.S."/>
            <person name="Althoff F."/>
            <person name="Araki T."/>
            <person name="Arteaga-Vazquez M.A."/>
            <person name="Balasubrmanian S."/>
            <person name="Barry K."/>
            <person name="Bauer D."/>
            <person name="Boehm C.R."/>
            <person name="Briginshaw L."/>
            <person name="Caballero-Perez J."/>
            <person name="Catarino B."/>
            <person name="Chen F."/>
            <person name="Chiyoda S."/>
            <person name="Chovatia M."/>
            <person name="Davies K.M."/>
            <person name="Delmans M."/>
            <person name="Demura T."/>
            <person name="Dierschke T."/>
            <person name="Dolan L."/>
            <person name="Dorantes-Acosta A.E."/>
            <person name="Eklund D.M."/>
            <person name="Florent S.N."/>
            <person name="Flores-Sandoval E."/>
            <person name="Fujiyama A."/>
            <person name="Fukuzawa H."/>
            <person name="Galik B."/>
            <person name="Grimanelli D."/>
            <person name="Grimwood J."/>
            <person name="Grossniklaus U."/>
            <person name="Hamada T."/>
            <person name="Haseloff J."/>
            <person name="Hetherington A.J."/>
            <person name="Higo A."/>
            <person name="Hirakawa Y."/>
            <person name="Hundley H.N."/>
            <person name="Ikeda Y."/>
            <person name="Inoue K."/>
            <person name="Inoue S.I."/>
            <person name="Ishida S."/>
            <person name="Jia Q."/>
            <person name="Kakita M."/>
            <person name="Kanazawa T."/>
            <person name="Kawai Y."/>
            <person name="Kawashima T."/>
            <person name="Kennedy M."/>
            <person name="Kinose K."/>
            <person name="Kinoshita T."/>
            <person name="Kohara Y."/>
            <person name="Koide E."/>
            <person name="Komatsu K."/>
            <person name="Kopischke S."/>
            <person name="Kubo M."/>
            <person name="Kyozuka J."/>
            <person name="Lagercrantz U."/>
            <person name="Lin S.S."/>
            <person name="Lindquist E."/>
            <person name="Lipzen A.M."/>
            <person name="Lu C.W."/>
            <person name="De Luna E."/>
            <person name="Martienssen R.A."/>
            <person name="Minamino N."/>
            <person name="Mizutani M."/>
            <person name="Mizutani M."/>
            <person name="Mochizuki N."/>
            <person name="Monte I."/>
            <person name="Mosher R."/>
            <person name="Nagasaki H."/>
            <person name="Nakagami H."/>
            <person name="Naramoto S."/>
            <person name="Nishitani K."/>
            <person name="Ohtani M."/>
            <person name="Okamoto T."/>
            <person name="Okumura M."/>
            <person name="Phillips J."/>
            <person name="Pollak B."/>
            <person name="Reinders A."/>
            <person name="Rovekamp M."/>
            <person name="Sano R."/>
            <person name="Sawa S."/>
            <person name="Schmid M.W."/>
            <person name="Shirakawa M."/>
            <person name="Solano R."/>
            <person name="Spunde A."/>
            <person name="Suetsugu N."/>
            <person name="Sugano S."/>
            <person name="Sugiyama A."/>
            <person name="Sun R."/>
            <person name="Suzuki Y."/>
            <person name="Takenaka M."/>
            <person name="Takezawa D."/>
            <person name="Tomogane H."/>
            <person name="Tsuzuki M."/>
            <person name="Ueda T."/>
            <person name="Umeda M."/>
            <person name="Ward J.M."/>
            <person name="Watanabe Y."/>
            <person name="Yazaki K."/>
            <person name="Yokoyama R."/>
            <person name="Yoshitake Y."/>
            <person name="Yotsui I."/>
            <person name="Zachgo S."/>
            <person name="Schmutz J."/>
        </authorList>
    </citation>
    <scope>NUCLEOTIDE SEQUENCE [LARGE SCALE GENOMIC DNA]</scope>
    <source>
        <strain evidence="3">Tak-1</strain>
    </source>
</reference>
<evidence type="ECO:0000256" key="1">
    <source>
        <dbReference type="SAM" id="SignalP"/>
    </source>
</evidence>
<proteinExistence type="predicted"/>
<feature type="signal peptide" evidence="1">
    <location>
        <begin position="1"/>
        <end position="19"/>
    </location>
</feature>
<dbReference type="AlphaFoldDB" id="A0A2R6XJL9"/>
<dbReference type="Gramene" id="Mp8g04050.1">
    <property type="protein sequence ID" value="Mp8g04050.1.cds1"/>
    <property type="gene ID" value="Mp8g04050"/>
</dbReference>
<keyword evidence="3" id="KW-1185">Reference proteome</keyword>
<keyword evidence="1" id="KW-0732">Signal</keyword>
<feature type="chain" id="PRO_5015334230" evidence="1">
    <location>
        <begin position="20"/>
        <end position="65"/>
    </location>
</feature>